<feature type="signal peptide" evidence="3">
    <location>
        <begin position="1"/>
        <end position="39"/>
    </location>
</feature>
<dbReference type="Proteomes" id="UP000431901">
    <property type="component" value="Unassembled WGS sequence"/>
</dbReference>
<evidence type="ECO:0000256" key="1">
    <source>
        <dbReference type="ARBA" id="ARBA00022722"/>
    </source>
</evidence>
<evidence type="ECO:0000313" key="4">
    <source>
        <dbReference type="EMBL" id="MXQ65872.1"/>
    </source>
</evidence>
<keyword evidence="2" id="KW-0378">Hydrolase</keyword>
<name>A0A6I4WH33_9ACTN</name>
<dbReference type="SUPFAM" id="SSF53933">
    <property type="entry name" value="Microbial ribonucleases"/>
    <property type="match status" value="1"/>
</dbReference>
<accession>A0A6I4WH33</accession>
<keyword evidence="1" id="KW-0540">Nuclease</keyword>
<dbReference type="AlphaFoldDB" id="A0A6I4WH33"/>
<feature type="chain" id="PRO_5026155473" evidence="3">
    <location>
        <begin position="40"/>
        <end position="140"/>
    </location>
</feature>
<keyword evidence="3" id="KW-0732">Signal</keyword>
<dbReference type="GO" id="GO:0016787">
    <property type="term" value="F:hydrolase activity"/>
    <property type="evidence" value="ECO:0007669"/>
    <property type="project" value="UniProtKB-KW"/>
</dbReference>
<organism evidence="4 5">
    <name type="scientific">Actinomadura rayongensis</name>
    <dbReference type="NCBI Taxonomy" id="1429076"/>
    <lineage>
        <taxon>Bacteria</taxon>
        <taxon>Bacillati</taxon>
        <taxon>Actinomycetota</taxon>
        <taxon>Actinomycetes</taxon>
        <taxon>Streptosporangiales</taxon>
        <taxon>Thermomonosporaceae</taxon>
        <taxon>Actinomadura</taxon>
    </lineage>
</organism>
<reference evidence="4 5" key="1">
    <citation type="submission" date="2019-12" db="EMBL/GenBank/DDBJ databases">
        <title>Nocardia macrotermitis sp. nov. and Nocardia aurantia sp. nov., isolated from the gut of the fungus growing-termite Macrotermes natalensis.</title>
        <authorList>
            <person name="Christine B."/>
            <person name="Rene B."/>
        </authorList>
    </citation>
    <scope>NUCLEOTIDE SEQUENCE [LARGE SCALE GENOMIC DNA]</scope>
    <source>
        <strain evidence="4 5">DSM 102126</strain>
    </source>
</reference>
<evidence type="ECO:0000256" key="3">
    <source>
        <dbReference type="SAM" id="SignalP"/>
    </source>
</evidence>
<dbReference type="OrthoDB" id="4206279at2"/>
<proteinExistence type="predicted"/>
<comment type="caution">
    <text evidence="4">The sequence shown here is derived from an EMBL/GenBank/DDBJ whole genome shotgun (WGS) entry which is preliminary data.</text>
</comment>
<dbReference type="Pfam" id="PF00545">
    <property type="entry name" value="Ribonuclease"/>
    <property type="match status" value="1"/>
</dbReference>
<dbReference type="Gene3D" id="3.10.450.30">
    <property type="entry name" value="Microbial ribonucleases"/>
    <property type="match status" value="1"/>
</dbReference>
<evidence type="ECO:0000313" key="5">
    <source>
        <dbReference type="Proteomes" id="UP000431901"/>
    </source>
</evidence>
<sequence length="140" mass="15128">MGGPVSKQRSRSSWARRAAVTLAAAVSVTGAISTVPANATVYGSCTISRCSDGSYAASVWSGKGWPSTSGWYTWPDGKWNYTGGVYHNYDGQLPSGATYHEYDVYSRAKGAARDAYRIVHSSTGAVYFSPDHYANFYRLS</sequence>
<protein>
    <submittedName>
        <fullName evidence="4">Ribonuclease N</fullName>
    </submittedName>
</protein>
<gene>
    <name evidence="4" type="ORF">GQ466_17770</name>
</gene>
<dbReference type="GO" id="GO:0004521">
    <property type="term" value="F:RNA endonuclease activity"/>
    <property type="evidence" value="ECO:0007669"/>
    <property type="project" value="InterPro"/>
</dbReference>
<dbReference type="GO" id="GO:0003723">
    <property type="term" value="F:RNA binding"/>
    <property type="evidence" value="ECO:0007669"/>
    <property type="project" value="InterPro"/>
</dbReference>
<dbReference type="EMBL" id="WUTW01000003">
    <property type="protein sequence ID" value="MXQ65872.1"/>
    <property type="molecule type" value="Genomic_DNA"/>
</dbReference>
<dbReference type="InterPro" id="IPR016191">
    <property type="entry name" value="Ribonuclease/ribotoxin"/>
</dbReference>
<dbReference type="InterPro" id="IPR000026">
    <property type="entry name" value="N1-like"/>
</dbReference>
<evidence type="ECO:0000256" key="2">
    <source>
        <dbReference type="ARBA" id="ARBA00022801"/>
    </source>
</evidence>
<keyword evidence="5" id="KW-1185">Reference proteome</keyword>